<accession>A0A543K4Z4</accession>
<sequence length="122" mass="13250">MAWIEPPRFSVHNTCARGRRNYITSVCTENTCAAAAGIGVSLLLSKRATRVADGRLIERTVAGRQINIAHARIDVCVSMSDAPKRINRSAGAYEPAGEVWFALAYSYAKAPNMHSITLTEKG</sequence>
<comment type="caution">
    <text evidence="1">The sequence shown here is derived from an EMBL/GenBank/DDBJ whole genome shotgun (WGS) entry which is preliminary data.</text>
</comment>
<reference evidence="1 2" key="1">
    <citation type="submission" date="2019-06" db="EMBL/GenBank/DDBJ databases">
        <title>Genomic Encyclopedia of Archaeal and Bacterial Type Strains, Phase II (KMG-II): from individual species to whole genera.</title>
        <authorList>
            <person name="Goeker M."/>
        </authorList>
    </citation>
    <scope>NUCLEOTIDE SEQUENCE [LARGE SCALE GENOMIC DNA]</scope>
    <source>
        <strain evidence="1 2">DSM 18423</strain>
    </source>
</reference>
<name>A0A543K4Z4_9RHOB</name>
<evidence type="ECO:0000313" key="2">
    <source>
        <dbReference type="Proteomes" id="UP000320582"/>
    </source>
</evidence>
<dbReference type="EMBL" id="VFPT01000003">
    <property type="protein sequence ID" value="TQM90125.1"/>
    <property type="molecule type" value="Genomic_DNA"/>
</dbReference>
<proteinExistence type="predicted"/>
<dbReference type="AlphaFoldDB" id="A0A543K4Z4"/>
<keyword evidence="2" id="KW-1185">Reference proteome</keyword>
<protein>
    <submittedName>
        <fullName evidence="1">Uncharacterized protein</fullName>
    </submittedName>
</protein>
<gene>
    <name evidence="1" type="ORF">BD293_4050</name>
</gene>
<dbReference type="Proteomes" id="UP000320582">
    <property type="component" value="Unassembled WGS sequence"/>
</dbReference>
<evidence type="ECO:0000313" key="1">
    <source>
        <dbReference type="EMBL" id="TQM90125.1"/>
    </source>
</evidence>
<organism evidence="1 2">
    <name type="scientific">Roseinatronobacter monicus</name>
    <dbReference type="NCBI Taxonomy" id="393481"/>
    <lineage>
        <taxon>Bacteria</taxon>
        <taxon>Pseudomonadati</taxon>
        <taxon>Pseudomonadota</taxon>
        <taxon>Alphaproteobacteria</taxon>
        <taxon>Rhodobacterales</taxon>
        <taxon>Paracoccaceae</taxon>
        <taxon>Roseinatronobacter</taxon>
    </lineage>
</organism>